<protein>
    <submittedName>
        <fullName evidence="1">Uncharacterized protein</fullName>
    </submittedName>
</protein>
<dbReference type="Proteomes" id="UP000076727">
    <property type="component" value="Unassembled WGS sequence"/>
</dbReference>
<proteinExistence type="predicted"/>
<gene>
    <name evidence="1" type="ORF">DAEQUDRAFT_200078</name>
</gene>
<dbReference type="EMBL" id="KV429033">
    <property type="protein sequence ID" value="KZT74579.1"/>
    <property type="molecule type" value="Genomic_DNA"/>
</dbReference>
<dbReference type="AlphaFoldDB" id="A0A165U969"/>
<reference evidence="1 2" key="1">
    <citation type="journal article" date="2016" name="Mol. Biol. Evol.">
        <title>Comparative Genomics of Early-Diverging Mushroom-Forming Fungi Provides Insights into the Origins of Lignocellulose Decay Capabilities.</title>
        <authorList>
            <person name="Nagy L.G."/>
            <person name="Riley R."/>
            <person name="Tritt A."/>
            <person name="Adam C."/>
            <person name="Daum C."/>
            <person name="Floudas D."/>
            <person name="Sun H."/>
            <person name="Yadav J.S."/>
            <person name="Pangilinan J."/>
            <person name="Larsson K.H."/>
            <person name="Matsuura K."/>
            <person name="Barry K."/>
            <person name="Labutti K."/>
            <person name="Kuo R."/>
            <person name="Ohm R.A."/>
            <person name="Bhattacharya S.S."/>
            <person name="Shirouzu T."/>
            <person name="Yoshinaga Y."/>
            <person name="Martin F.M."/>
            <person name="Grigoriev I.V."/>
            <person name="Hibbett D.S."/>
        </authorList>
    </citation>
    <scope>NUCLEOTIDE SEQUENCE [LARGE SCALE GENOMIC DNA]</scope>
    <source>
        <strain evidence="1 2">L-15889</strain>
    </source>
</reference>
<evidence type="ECO:0000313" key="1">
    <source>
        <dbReference type="EMBL" id="KZT74579.1"/>
    </source>
</evidence>
<organism evidence="1 2">
    <name type="scientific">Daedalea quercina L-15889</name>
    <dbReference type="NCBI Taxonomy" id="1314783"/>
    <lineage>
        <taxon>Eukaryota</taxon>
        <taxon>Fungi</taxon>
        <taxon>Dikarya</taxon>
        <taxon>Basidiomycota</taxon>
        <taxon>Agaricomycotina</taxon>
        <taxon>Agaricomycetes</taxon>
        <taxon>Polyporales</taxon>
        <taxon>Fomitopsis</taxon>
    </lineage>
</organism>
<accession>A0A165U969</accession>
<evidence type="ECO:0000313" key="2">
    <source>
        <dbReference type="Proteomes" id="UP000076727"/>
    </source>
</evidence>
<keyword evidence="2" id="KW-1185">Reference proteome</keyword>
<name>A0A165U969_9APHY</name>
<sequence length="168" mass="19006">MLAQCVRRRRELAQYVRNVSSARPFLDRMRSGRIHTNLLLPSAFILSFGLRASPRKSRRALLEVEVRHEGDRGSPSLLLNPRETLTLRDGEAFLRQMHALRCARASQDAPRARRNEPRAGCNGGEMVLDECGRSTRENRRRDPGFAILHHAIVTGHTSLATRRPPSPP</sequence>